<keyword evidence="9" id="KW-0249">Electron transport</keyword>
<keyword evidence="5" id="KW-0349">Heme</keyword>
<evidence type="ECO:0000256" key="5">
    <source>
        <dbReference type="ARBA" id="ARBA00022617"/>
    </source>
</evidence>
<evidence type="ECO:0000256" key="1">
    <source>
        <dbReference type="ARBA" id="ARBA00004418"/>
    </source>
</evidence>
<dbReference type="Pfam" id="PF03892">
    <property type="entry name" value="NapB"/>
    <property type="match status" value="2"/>
</dbReference>
<dbReference type="Proteomes" id="UP000290172">
    <property type="component" value="Unassembled WGS sequence"/>
</dbReference>
<accession>A0A4Q0YBM4</accession>
<feature type="signal peptide" evidence="12">
    <location>
        <begin position="1"/>
        <end position="25"/>
    </location>
</feature>
<keyword evidence="6" id="KW-0479">Metal-binding</keyword>
<keyword evidence="7 12" id="KW-0732">Signal</keyword>
<proteinExistence type="inferred from homology"/>
<organism evidence="13 14">
    <name type="scientific">Halarcobacter ebronensis</name>
    <dbReference type="NCBI Taxonomy" id="1462615"/>
    <lineage>
        <taxon>Bacteria</taxon>
        <taxon>Pseudomonadati</taxon>
        <taxon>Campylobacterota</taxon>
        <taxon>Epsilonproteobacteria</taxon>
        <taxon>Campylobacterales</taxon>
        <taxon>Arcobacteraceae</taxon>
        <taxon>Halarcobacter</taxon>
    </lineage>
</organism>
<evidence type="ECO:0000256" key="4">
    <source>
        <dbReference type="ARBA" id="ARBA00022448"/>
    </source>
</evidence>
<dbReference type="Gene3D" id="1.10.1130.10">
    <property type="entry name" value="Flavocytochrome C3, Chain A"/>
    <property type="match status" value="1"/>
</dbReference>
<evidence type="ECO:0000256" key="10">
    <source>
        <dbReference type="ARBA" id="ARBA00023004"/>
    </source>
</evidence>
<keyword evidence="8" id="KW-0574">Periplasm</keyword>
<dbReference type="RefSeq" id="WP_128983108.1">
    <property type="nucleotide sequence ID" value="NZ_PDKJ01000017.1"/>
</dbReference>
<evidence type="ECO:0000256" key="6">
    <source>
        <dbReference type="ARBA" id="ARBA00022723"/>
    </source>
</evidence>
<dbReference type="PANTHER" id="PTHR38604">
    <property type="entry name" value="PERIPLASMIC NITRATE REDUCTASE, ELECTRON TRANSFER SUBUNIT"/>
    <property type="match status" value="1"/>
</dbReference>
<dbReference type="GO" id="GO:0042597">
    <property type="term" value="C:periplasmic space"/>
    <property type="evidence" value="ECO:0007669"/>
    <property type="project" value="UniProtKB-SubCell"/>
</dbReference>
<evidence type="ECO:0000256" key="2">
    <source>
        <dbReference type="ARBA" id="ARBA00007368"/>
    </source>
</evidence>
<keyword evidence="10" id="KW-0408">Iron</keyword>
<evidence type="ECO:0000313" key="13">
    <source>
        <dbReference type="EMBL" id="RXJ66231.1"/>
    </source>
</evidence>
<dbReference type="AlphaFoldDB" id="A0A4Q0YBM4"/>
<comment type="similarity">
    <text evidence="2">Belongs to the NapB family.</text>
</comment>
<comment type="caution">
    <text evidence="13">The sequence shown here is derived from an EMBL/GenBank/DDBJ whole genome shotgun (WGS) entry which is preliminary data.</text>
</comment>
<evidence type="ECO:0000313" key="14">
    <source>
        <dbReference type="Proteomes" id="UP000290172"/>
    </source>
</evidence>
<evidence type="ECO:0000256" key="12">
    <source>
        <dbReference type="SAM" id="SignalP"/>
    </source>
</evidence>
<dbReference type="InterPro" id="IPR005591">
    <property type="entry name" value="NapB"/>
</dbReference>
<dbReference type="PROSITE" id="PS51257">
    <property type="entry name" value="PROKAR_LIPOPROTEIN"/>
    <property type="match status" value="1"/>
</dbReference>
<evidence type="ECO:0000256" key="8">
    <source>
        <dbReference type="ARBA" id="ARBA00022764"/>
    </source>
</evidence>
<gene>
    <name evidence="13" type="ORF">CRV08_13745</name>
</gene>
<dbReference type="EMBL" id="PDKJ01000017">
    <property type="protein sequence ID" value="RXJ66231.1"/>
    <property type="molecule type" value="Genomic_DNA"/>
</dbReference>
<evidence type="ECO:0000256" key="3">
    <source>
        <dbReference type="ARBA" id="ARBA00013773"/>
    </source>
</evidence>
<name>A0A4Q0YBM4_9BACT</name>
<dbReference type="GO" id="GO:0046872">
    <property type="term" value="F:metal ion binding"/>
    <property type="evidence" value="ECO:0007669"/>
    <property type="project" value="UniProtKB-KW"/>
</dbReference>
<evidence type="ECO:0000256" key="9">
    <source>
        <dbReference type="ARBA" id="ARBA00022982"/>
    </source>
</evidence>
<evidence type="ECO:0000256" key="7">
    <source>
        <dbReference type="ARBA" id="ARBA00022729"/>
    </source>
</evidence>
<dbReference type="InterPro" id="IPR036280">
    <property type="entry name" value="Multihaem_cyt_sf"/>
</dbReference>
<comment type="subcellular location">
    <subcellularLocation>
        <location evidence="1">Periplasm</location>
    </subcellularLocation>
</comment>
<dbReference type="GO" id="GO:0009061">
    <property type="term" value="P:anaerobic respiration"/>
    <property type="evidence" value="ECO:0007669"/>
    <property type="project" value="InterPro"/>
</dbReference>
<keyword evidence="4" id="KW-0813">Transport</keyword>
<reference evidence="13 14" key="1">
    <citation type="submission" date="2017-10" db="EMBL/GenBank/DDBJ databases">
        <title>Genomics of the genus Arcobacter.</title>
        <authorList>
            <person name="Perez-Cataluna A."/>
            <person name="Figueras M.J."/>
        </authorList>
    </citation>
    <scope>NUCLEOTIDE SEQUENCE [LARGE SCALE GENOMIC DNA]</scope>
    <source>
        <strain evidence="13 14">CECT 8993</strain>
    </source>
</reference>
<evidence type="ECO:0000256" key="11">
    <source>
        <dbReference type="ARBA" id="ARBA00031832"/>
    </source>
</evidence>
<feature type="chain" id="PRO_5020386286" description="Periplasmic nitrate reductase, electron transfer subunit" evidence="12">
    <location>
        <begin position="26"/>
        <end position="211"/>
    </location>
</feature>
<dbReference type="SUPFAM" id="SSF48695">
    <property type="entry name" value="Multiheme cytochromes"/>
    <property type="match status" value="1"/>
</dbReference>
<dbReference type="PANTHER" id="PTHR38604:SF1">
    <property type="entry name" value="PERIPLASMIC NITRATE REDUCTASE, ELECTRON TRANSFER SUBUNIT"/>
    <property type="match status" value="1"/>
</dbReference>
<sequence length="211" mass="22688">MKLVTKLGFGLAVTSFIVFIGCSQAQPTYSEESLGLRKVDLYSESSVIPDKTEYNETAPSTGGKTLDRAFQDAPPMIPHSVDGMLPITVDNNQCVGCHAPEVAPSLGALPYPQSHMINFRPDTSLAADGKITKNGKEIDNTSSEKLADVSIKKLTSLSGARFNCSQCHAPQSKGQLVENTFQPDYTTKDGAKKSDWSGSKLTEGLDTLLDK</sequence>
<protein>
    <recommendedName>
        <fullName evidence="3">Periplasmic nitrate reductase, electron transfer subunit</fullName>
    </recommendedName>
    <alternativeName>
        <fullName evidence="11">Diheme cytochrome c NapB</fullName>
    </alternativeName>
</protein>